<sequence>MPDTTLRHELKACAFLLGLDQPPNKLPSPSSATSSSKNRQEQLDELLQRRLDGYYALIARARGEETPESLDQISGQDELERETARAALKSLANVNELLLQETTSRKETAPPPAPAKARGEVKPPPPPKLSVKDNQVVSQLAGIVARWGIARYVAAGILPTSLMTSRRSPTAFNKGKIVEIVEGETIPGGQGRLQHFVQGVLELIGPRADGEMKQLIIPQVLLPLIGGLVQLSKSPTKHVDEPPRSEYQNQLDALLDSRPPTVIIPNLLAILSTSSTDNDWSKPTIANLLSRQLLRTGGVRSLLVVVVGVGSAAGSADHVDTRKMDLVMRLLRARSENVEDEKDDYSSTLHQLFDILDSAIQSSLDPVSSKTPPPPATILQITVYVLSHFILTPPHPSCALFISKKLYAACLPFDYLCASPSSVVTEDDVNPPVVTPFELLSCLTRLSWITLYAPPSYSSFLVNLLSPILETLLSLYTSLNPSLASTHPSLGGVDPRFNEETKALLQVWNKSIVDSQTEENGIEVEGGLVDEGVKIFSRAIERMEKGEVFGFDHGGREAQFVVDPLAQGGIAIRVLEPLKGKQREEEANLDSMVDAQSVVGWLKECGNGDLNGALLIRWLDELSVLRREKGLEGVKKSLTRLQLVTQMVEEMGSEILKKPEQLVGFVAHALEDDEDDGKETKDTDVKIEEVNKEESPSIFKLNLIDDDPSKASEEDNGEEPIIPGVGADEMRLTALTLLLALLEANKSISPSSNALMSTIYEKLDSIAEKSKSELVPTLAREAKLVLSAREALYASTTIGATEFKAAPYSESRKTYQLALRYLQDPLLPVRAQGLSLLRTLVHSGDAFLKTDPALVPAVLDIFVQSLSEEDSFLYLNAIQGLSSLADVHGKQIVQRLLMVYRGGSSEGFKAISEDEGGRAELDKRLRMAETLTQVIERAGQALSILVADLVPTLLVVLRGRDLPTPLRSSALTVLASCVEVDVKAVKGWVGMVVEACLTLLSIESRPVRRKRQVQLEEEDSSSDDDDEGRTARLPNPFKTASDNADQKKRPEETPDPTSKDTNHPAFRRSAVLFLSLTLRSIQKLKYAAIEEGLDEEGYDEKNPFGKGGMKMPNSGTGGIKNPIILSKEVFVSAEQAKKEVRNELEDEWDVDLGRIRVVLEYVKGTDEDGLVRHQAGQVLEEVEAFYA</sequence>
<feature type="compositionally biased region" description="Acidic residues" evidence="2">
    <location>
        <begin position="1015"/>
        <end position="1027"/>
    </location>
</feature>
<gene>
    <name evidence="6" type="primary">BQ5605_C023g09752</name>
    <name evidence="6" type="ORF">BQ5605_C023G09752</name>
</gene>
<dbReference type="EMBL" id="FQNC01000085">
    <property type="protein sequence ID" value="SGZ24900.1"/>
    <property type="molecule type" value="Genomic_DNA"/>
</dbReference>
<evidence type="ECO:0000313" key="7">
    <source>
        <dbReference type="Proteomes" id="UP000249464"/>
    </source>
</evidence>
<dbReference type="Pfam" id="PF25267">
    <property type="entry name" value="TANGO6_N"/>
    <property type="match status" value="1"/>
</dbReference>
<protein>
    <submittedName>
        <fullName evidence="6">BQ5605_C023g09752 protein</fullName>
    </submittedName>
</protein>
<feature type="compositionally biased region" description="Basic and acidic residues" evidence="2">
    <location>
        <begin position="1044"/>
        <end position="1062"/>
    </location>
</feature>
<evidence type="ECO:0000259" key="5">
    <source>
        <dbReference type="Pfam" id="PF25267"/>
    </source>
</evidence>
<evidence type="ECO:0000256" key="2">
    <source>
        <dbReference type="SAM" id="MobiDB-lite"/>
    </source>
</evidence>
<dbReference type="InterPro" id="IPR039600">
    <property type="entry name" value="TANGO6/Rtp1"/>
</dbReference>
<dbReference type="GO" id="GO:0009306">
    <property type="term" value="P:protein secretion"/>
    <property type="evidence" value="ECO:0007669"/>
    <property type="project" value="TreeGrafter"/>
</dbReference>
<evidence type="ECO:0000259" key="4">
    <source>
        <dbReference type="Pfam" id="PF10363"/>
    </source>
</evidence>
<organism evidence="6 7">
    <name type="scientific">Microbotryum silenes-dioicae</name>
    <dbReference type="NCBI Taxonomy" id="796604"/>
    <lineage>
        <taxon>Eukaryota</taxon>
        <taxon>Fungi</taxon>
        <taxon>Dikarya</taxon>
        <taxon>Basidiomycota</taxon>
        <taxon>Pucciniomycotina</taxon>
        <taxon>Microbotryomycetes</taxon>
        <taxon>Microbotryales</taxon>
        <taxon>Microbotryaceae</taxon>
        <taxon>Microbotryum</taxon>
    </lineage>
</organism>
<reference evidence="6 7" key="1">
    <citation type="submission" date="2016-11" db="EMBL/GenBank/DDBJ databases">
        <authorList>
            <person name="Jaros S."/>
            <person name="Januszkiewicz K."/>
            <person name="Wedrychowicz H."/>
        </authorList>
    </citation>
    <scope>NUCLEOTIDE SEQUENCE [LARGE SCALE GENOMIC DNA]</scope>
</reference>
<feature type="region of interest" description="Disordered" evidence="2">
    <location>
        <begin position="1010"/>
        <end position="1064"/>
    </location>
</feature>
<name>A0A2X0MP50_9BASI</name>
<dbReference type="SUPFAM" id="SSF48371">
    <property type="entry name" value="ARM repeat"/>
    <property type="match status" value="1"/>
</dbReference>
<dbReference type="InterPro" id="IPR019451">
    <property type="entry name" value="Rtp1_C1"/>
</dbReference>
<comment type="similarity">
    <text evidence="1">Belongs to the Tango6 family.</text>
</comment>
<feature type="region of interest" description="Disordered" evidence="2">
    <location>
        <begin position="19"/>
        <end position="45"/>
    </location>
</feature>
<dbReference type="Proteomes" id="UP000249464">
    <property type="component" value="Unassembled WGS sequence"/>
</dbReference>
<dbReference type="InterPro" id="IPR057347">
    <property type="entry name" value="TANGO6_N"/>
</dbReference>
<keyword evidence="7" id="KW-1185">Reference proteome</keyword>
<dbReference type="InterPro" id="IPR019414">
    <property type="entry name" value="Rtp1_C2"/>
</dbReference>
<feature type="compositionally biased region" description="Low complexity" evidence="2">
    <location>
        <begin position="27"/>
        <end position="36"/>
    </location>
</feature>
<dbReference type="Pfam" id="PF10363">
    <property type="entry name" value="RTP1_C1"/>
    <property type="match status" value="1"/>
</dbReference>
<dbReference type="Gene3D" id="1.25.10.10">
    <property type="entry name" value="Leucine-rich Repeat Variant"/>
    <property type="match status" value="1"/>
</dbReference>
<feature type="domain" description="RNA polymerase II assembly factor Rtp1 C-terminal" evidence="4">
    <location>
        <begin position="815"/>
        <end position="940"/>
    </location>
</feature>
<dbReference type="InterPro" id="IPR016024">
    <property type="entry name" value="ARM-type_fold"/>
</dbReference>
<dbReference type="PANTHER" id="PTHR20959:SF1">
    <property type="entry name" value="TRANSPORT AND GOLGI ORGANIZATION PROTEIN 6 HOMOLOG"/>
    <property type="match status" value="1"/>
</dbReference>
<feature type="region of interest" description="Disordered" evidence="2">
    <location>
        <begin position="100"/>
        <end position="132"/>
    </location>
</feature>
<dbReference type="InterPro" id="IPR011989">
    <property type="entry name" value="ARM-like"/>
</dbReference>
<feature type="domain" description="RNA polymerase II assembly factor Rtp1 C-terminal" evidence="3">
    <location>
        <begin position="1158"/>
        <end position="1184"/>
    </location>
</feature>
<evidence type="ECO:0000259" key="3">
    <source>
        <dbReference type="Pfam" id="PF10304"/>
    </source>
</evidence>
<dbReference type="Pfam" id="PF10304">
    <property type="entry name" value="RTP1_C2"/>
    <property type="match status" value="1"/>
</dbReference>
<proteinExistence type="inferred from homology"/>
<dbReference type="PANTHER" id="PTHR20959">
    <property type="entry name" value="TRANSPORT AND GOLGI ORGANIZATION PROTEIN 6 FAMILY MEMBER"/>
    <property type="match status" value="1"/>
</dbReference>
<accession>A0A2X0MP50</accession>
<dbReference type="STRING" id="796604.A0A2X0MP50"/>
<dbReference type="AlphaFoldDB" id="A0A2X0MP50"/>
<evidence type="ECO:0000256" key="1">
    <source>
        <dbReference type="ARBA" id="ARBA00005724"/>
    </source>
</evidence>
<evidence type="ECO:0000313" key="6">
    <source>
        <dbReference type="EMBL" id="SGZ24900.1"/>
    </source>
</evidence>
<feature type="domain" description="TANGO6 N-terminal" evidence="5">
    <location>
        <begin position="52"/>
        <end position="252"/>
    </location>
</feature>